<dbReference type="PRINTS" id="PR01182">
    <property type="entry name" value="ORNDCRBXLASE"/>
</dbReference>
<dbReference type="Gene3D" id="2.40.37.10">
    <property type="entry name" value="Lyase, Ornithine Decarboxylase, Chain A, domain 1"/>
    <property type="match status" value="1"/>
</dbReference>
<evidence type="ECO:0000256" key="2">
    <source>
        <dbReference type="ARBA" id="ARBA00022898"/>
    </source>
</evidence>
<dbReference type="Pfam" id="PF02784">
    <property type="entry name" value="Orn_Arg_deC_N"/>
    <property type="match status" value="1"/>
</dbReference>
<evidence type="ECO:0000256" key="1">
    <source>
        <dbReference type="ARBA" id="ARBA00001933"/>
    </source>
</evidence>
<organism evidence="5">
    <name type="scientific">Lotharella globosa</name>
    <dbReference type="NCBI Taxonomy" id="91324"/>
    <lineage>
        <taxon>Eukaryota</taxon>
        <taxon>Sar</taxon>
        <taxon>Rhizaria</taxon>
        <taxon>Cercozoa</taxon>
        <taxon>Chlorarachniophyceae</taxon>
        <taxon>Lotharella</taxon>
    </lineage>
</organism>
<dbReference type="PANTHER" id="PTHR43727">
    <property type="entry name" value="DIAMINOPIMELATE DECARBOXYLASE"/>
    <property type="match status" value="1"/>
</dbReference>
<dbReference type="InterPro" id="IPR002433">
    <property type="entry name" value="Orn_de-COase"/>
</dbReference>
<keyword evidence="2 3" id="KW-0663">Pyridoxal phosphate</keyword>
<accession>A0A7S3Z1I6</accession>
<dbReference type="GO" id="GO:0009089">
    <property type="term" value="P:lysine biosynthetic process via diaminopimelate"/>
    <property type="evidence" value="ECO:0007669"/>
    <property type="project" value="TreeGrafter"/>
</dbReference>
<feature type="domain" description="Orn/DAP/Arg decarboxylase 2 N-terminal" evidence="4">
    <location>
        <begin position="110"/>
        <end position="351"/>
    </location>
</feature>
<comment type="cofactor">
    <cofactor evidence="1 3">
        <name>pyridoxal 5'-phosphate</name>
        <dbReference type="ChEBI" id="CHEBI:597326"/>
    </cofactor>
</comment>
<dbReference type="InterPro" id="IPR022644">
    <property type="entry name" value="De-COase2_N"/>
</dbReference>
<dbReference type="EMBL" id="HBIV01028660">
    <property type="protein sequence ID" value="CAE0668878.1"/>
    <property type="molecule type" value="Transcribed_RNA"/>
</dbReference>
<name>A0A7S3Z1I6_9EUKA</name>
<gene>
    <name evidence="5" type="ORF">LGLO00237_LOCUS20505</name>
</gene>
<dbReference type="PANTHER" id="PTHR43727:SF3">
    <property type="entry name" value="GROUP IV DECARBOXYLASE"/>
    <property type="match status" value="1"/>
</dbReference>
<feature type="modified residue" description="N6-(pyridoxal phosphate)lysine" evidence="3">
    <location>
        <position position="126"/>
    </location>
</feature>
<evidence type="ECO:0000259" key="4">
    <source>
        <dbReference type="Pfam" id="PF02784"/>
    </source>
</evidence>
<dbReference type="PRINTS" id="PR01179">
    <property type="entry name" value="ODADCRBXLASE"/>
</dbReference>
<dbReference type="SUPFAM" id="SSF50621">
    <property type="entry name" value="Alanine racemase C-terminal domain-like"/>
    <property type="match status" value="1"/>
</dbReference>
<protein>
    <recommendedName>
        <fullName evidence="4">Orn/DAP/Arg decarboxylase 2 N-terminal domain-containing protein</fullName>
    </recommendedName>
</protein>
<dbReference type="GO" id="GO:0008836">
    <property type="term" value="F:diaminopimelate decarboxylase activity"/>
    <property type="evidence" value="ECO:0007669"/>
    <property type="project" value="TreeGrafter"/>
</dbReference>
<feature type="active site" description="Proton donor" evidence="3">
    <location>
        <position position="423"/>
    </location>
</feature>
<dbReference type="InterPro" id="IPR022657">
    <property type="entry name" value="De-COase2_CS"/>
</dbReference>
<dbReference type="GO" id="GO:0006596">
    <property type="term" value="P:polyamine biosynthetic process"/>
    <property type="evidence" value="ECO:0007669"/>
    <property type="project" value="InterPro"/>
</dbReference>
<sequence length="521" mass="57491">MQVIRRVSRTALRQARPQSEMLRRVNRRAFSGTVGQPHTVTEARQSAFAAKTWVDRKGPPDSSVDVHLGEEMQISSAVQRLVQENLLNSHTGESPLGVVYDIDMLEDLRNTLKQTMPNFLHAFAIKAAPFDFFLREMVQNDMGLEAASFLEVKMAEAAGCPADHIVFDSPAKTMPEIRYALERGLLLNCNSMEELSRVLKAYETVKVHPLTRIGLRINPLVGSGSIAGLSVSKLDSKFGIQNQEEVIEAFISNPALSGLHVHTGSQGMSVEQLAEGVSTVTQLADRINTRIGSKRVTTLDIGGGLSTNYDSIEVSPTFYEYEHALRKQAPELFDEALGYNVVTEFGRALCAKAGWVATSVEYLMHGDPEKVVAITHAGADLFVRPCYDPEHFRHRFSAFARDGTPLSQCSKEEKRYDVAGPLCFAGDVIGRSVSLPQLSEGDWIVIHDCGANTFALWSRHCSRQAPPVLGFTRRSEGALESSDGLEVMVLKEKEVRVCATCVACVWHVCRVWRVACVARVV</sequence>
<dbReference type="InterPro" id="IPR009006">
    <property type="entry name" value="Ala_racemase/Decarboxylase_C"/>
</dbReference>
<dbReference type="AlphaFoldDB" id="A0A7S3Z1I6"/>
<evidence type="ECO:0000313" key="5">
    <source>
        <dbReference type="EMBL" id="CAE0668878.1"/>
    </source>
</evidence>
<dbReference type="SUPFAM" id="SSF51419">
    <property type="entry name" value="PLP-binding barrel"/>
    <property type="match status" value="1"/>
</dbReference>
<reference evidence="5" key="1">
    <citation type="submission" date="2021-01" db="EMBL/GenBank/DDBJ databases">
        <authorList>
            <person name="Corre E."/>
            <person name="Pelletier E."/>
            <person name="Niang G."/>
            <person name="Scheremetjew M."/>
            <person name="Finn R."/>
            <person name="Kale V."/>
            <person name="Holt S."/>
            <person name="Cochrane G."/>
            <person name="Meng A."/>
            <person name="Brown T."/>
            <person name="Cohen L."/>
        </authorList>
    </citation>
    <scope>NUCLEOTIDE SEQUENCE</scope>
    <source>
        <strain evidence="5">CCCM811</strain>
    </source>
</reference>
<dbReference type="PROSITE" id="PS00879">
    <property type="entry name" value="ODR_DC_2_2"/>
    <property type="match status" value="1"/>
</dbReference>
<proteinExistence type="predicted"/>
<dbReference type="InterPro" id="IPR000183">
    <property type="entry name" value="Orn/DAP/Arg_de-COase"/>
</dbReference>
<dbReference type="InterPro" id="IPR029066">
    <property type="entry name" value="PLP-binding_barrel"/>
</dbReference>
<dbReference type="Gene3D" id="3.20.20.10">
    <property type="entry name" value="Alanine racemase"/>
    <property type="match status" value="1"/>
</dbReference>
<evidence type="ECO:0000256" key="3">
    <source>
        <dbReference type="PIRSR" id="PIRSR600183-50"/>
    </source>
</evidence>